<dbReference type="Proteomes" id="UP000789405">
    <property type="component" value="Unassembled WGS sequence"/>
</dbReference>
<proteinExistence type="predicted"/>
<organism evidence="1 2">
    <name type="scientific">Dentiscutata erythropus</name>
    <dbReference type="NCBI Taxonomy" id="1348616"/>
    <lineage>
        <taxon>Eukaryota</taxon>
        <taxon>Fungi</taxon>
        <taxon>Fungi incertae sedis</taxon>
        <taxon>Mucoromycota</taxon>
        <taxon>Glomeromycotina</taxon>
        <taxon>Glomeromycetes</taxon>
        <taxon>Diversisporales</taxon>
        <taxon>Gigasporaceae</taxon>
        <taxon>Dentiscutata</taxon>
    </lineage>
</organism>
<evidence type="ECO:0000313" key="1">
    <source>
        <dbReference type="EMBL" id="CAG8803432.1"/>
    </source>
</evidence>
<keyword evidence="2" id="KW-1185">Reference proteome</keyword>
<dbReference type="EMBL" id="CAJVPY010037921">
    <property type="protein sequence ID" value="CAG8803432.1"/>
    <property type="molecule type" value="Genomic_DNA"/>
</dbReference>
<accession>A0A9N9JYE9</accession>
<sequence>STKFNTTMTIHPNKASHSVAYFSKDENSEQTQIHTKELVQTNKYKLVKKQKSFIQIPNIKSANISEDFPLVKDNYIFVIYRNQLCVEKVIAVYFEAYNRHCYIDEAITNLNDISYISLQVYILIYRDLFSDTTMKGYNILTYHLASNIIYHIGATGVLIENNIL</sequence>
<protein>
    <submittedName>
        <fullName evidence="1">16704_t:CDS:1</fullName>
    </submittedName>
</protein>
<evidence type="ECO:0000313" key="2">
    <source>
        <dbReference type="Proteomes" id="UP000789405"/>
    </source>
</evidence>
<dbReference type="OrthoDB" id="2437854at2759"/>
<feature type="non-terminal residue" evidence="1">
    <location>
        <position position="1"/>
    </location>
</feature>
<reference evidence="1" key="1">
    <citation type="submission" date="2021-06" db="EMBL/GenBank/DDBJ databases">
        <authorList>
            <person name="Kallberg Y."/>
            <person name="Tangrot J."/>
            <person name="Rosling A."/>
        </authorList>
    </citation>
    <scope>NUCLEOTIDE SEQUENCE</scope>
    <source>
        <strain evidence="1">MA453B</strain>
    </source>
</reference>
<name>A0A9N9JYE9_9GLOM</name>
<gene>
    <name evidence="1" type="ORF">DERYTH_LOCUS23886</name>
</gene>
<dbReference type="AlphaFoldDB" id="A0A9N9JYE9"/>
<feature type="non-terminal residue" evidence="1">
    <location>
        <position position="164"/>
    </location>
</feature>
<comment type="caution">
    <text evidence="1">The sequence shown here is derived from an EMBL/GenBank/DDBJ whole genome shotgun (WGS) entry which is preliminary data.</text>
</comment>